<name>A0A1G9XVT1_9FLAO</name>
<dbReference type="SUPFAM" id="SSF52266">
    <property type="entry name" value="SGNH hydrolase"/>
    <property type="match status" value="1"/>
</dbReference>
<dbReference type="Proteomes" id="UP000199440">
    <property type="component" value="Unassembled WGS sequence"/>
</dbReference>
<protein>
    <recommendedName>
        <fullName evidence="2">DUF4886 domain-containing protein</fullName>
    </recommendedName>
</protein>
<dbReference type="GO" id="GO:0016788">
    <property type="term" value="F:hydrolase activity, acting on ester bonds"/>
    <property type="evidence" value="ECO:0007669"/>
    <property type="project" value="UniProtKB-ARBA"/>
</dbReference>
<dbReference type="Pfam" id="PF16227">
    <property type="entry name" value="DUF4886"/>
    <property type="match status" value="1"/>
</dbReference>
<dbReference type="AlphaFoldDB" id="A0A1G9XVT1"/>
<sequence length="265" mass="30657">MKSWRFNFYVLLFLLTFVQPTEAFSGNNYKKVADTVRILTIGNSFADNATKYLQQIAASVKGCEIRIGKANIGGCYLEKHADLIKQCEQDPLRKPYNGKSLKDWLMADDWDIVTIQQVSHLSFKAESYQPYADEIREYINKYAPKARIYIHETWAYAPDCSRLKGFGITADQMYIGLKENYKVLSERYNATILPSGDAFYRSFKKREGIDLWSSKDRFHASSDGCYLAGSIWFKELFGKSPKRIKYRPDEMSAKTARYLRRIASK</sequence>
<proteinExistence type="predicted"/>
<dbReference type="InterPro" id="IPR036514">
    <property type="entry name" value="SGNH_hydro_sf"/>
</dbReference>
<gene>
    <name evidence="3" type="ORF">SAMN04488514_11941</name>
</gene>
<feature type="signal peptide" evidence="1">
    <location>
        <begin position="1"/>
        <end position="23"/>
    </location>
</feature>
<dbReference type="InterPro" id="IPR032616">
    <property type="entry name" value="DUF4886"/>
</dbReference>
<dbReference type="STRING" id="192904.SAMN04488514_11941"/>
<reference evidence="3 4" key="1">
    <citation type="submission" date="2016-10" db="EMBL/GenBank/DDBJ databases">
        <authorList>
            <person name="de Groot N.N."/>
        </authorList>
    </citation>
    <scope>NUCLEOTIDE SEQUENCE [LARGE SCALE GENOMIC DNA]</scope>
    <source>
        <strain evidence="3 4">DSM 19886</strain>
    </source>
</reference>
<organism evidence="3 4">
    <name type="scientific">Kriegella aquimaris</name>
    <dbReference type="NCBI Taxonomy" id="192904"/>
    <lineage>
        <taxon>Bacteria</taxon>
        <taxon>Pseudomonadati</taxon>
        <taxon>Bacteroidota</taxon>
        <taxon>Flavobacteriia</taxon>
        <taxon>Flavobacteriales</taxon>
        <taxon>Flavobacteriaceae</taxon>
        <taxon>Kriegella</taxon>
    </lineage>
</organism>
<feature type="domain" description="DUF4886" evidence="2">
    <location>
        <begin position="37"/>
        <end position="262"/>
    </location>
</feature>
<dbReference type="EMBL" id="FNGV01000019">
    <property type="protein sequence ID" value="SDN00942.1"/>
    <property type="molecule type" value="Genomic_DNA"/>
</dbReference>
<evidence type="ECO:0000313" key="4">
    <source>
        <dbReference type="Proteomes" id="UP000199440"/>
    </source>
</evidence>
<evidence type="ECO:0000256" key="1">
    <source>
        <dbReference type="SAM" id="SignalP"/>
    </source>
</evidence>
<keyword evidence="4" id="KW-1185">Reference proteome</keyword>
<feature type="chain" id="PRO_5011592316" description="DUF4886 domain-containing protein" evidence="1">
    <location>
        <begin position="24"/>
        <end position="265"/>
    </location>
</feature>
<evidence type="ECO:0000313" key="3">
    <source>
        <dbReference type="EMBL" id="SDN00942.1"/>
    </source>
</evidence>
<keyword evidence="1" id="KW-0732">Signal</keyword>
<dbReference type="Gene3D" id="3.40.50.1110">
    <property type="entry name" value="SGNH hydrolase"/>
    <property type="match status" value="1"/>
</dbReference>
<evidence type="ECO:0000259" key="2">
    <source>
        <dbReference type="Pfam" id="PF16227"/>
    </source>
</evidence>
<accession>A0A1G9XVT1</accession>
<dbReference type="RefSeq" id="WP_176801488.1">
    <property type="nucleotide sequence ID" value="NZ_FNGV01000019.1"/>
</dbReference>